<name>A0A1I0B2W1_9BACT</name>
<proteinExistence type="predicted"/>
<sequence>MQPRIKYLLGAATALLLLWFVFDALTQPGPQDLDGDFTEVALYRNENNTGPVQRIYAVTVADTVRWAEMQQYGEYMPHTKYGNTRVYFFSAAGPAPRALQPGPVPFAPELQAKCLAVYEKDLQSNVSFKRRPFGQP</sequence>
<protein>
    <submittedName>
        <fullName evidence="1">Uncharacterized protein</fullName>
    </submittedName>
</protein>
<dbReference type="EMBL" id="FOHS01000001">
    <property type="protein sequence ID" value="SET01056.1"/>
    <property type="molecule type" value="Genomic_DNA"/>
</dbReference>
<accession>A0A1I0B2W1</accession>
<keyword evidence="2" id="KW-1185">Reference proteome</keyword>
<evidence type="ECO:0000313" key="1">
    <source>
        <dbReference type="EMBL" id="SET01056.1"/>
    </source>
</evidence>
<dbReference type="OrthoDB" id="709006at2"/>
<dbReference type="Proteomes" id="UP000198697">
    <property type="component" value="Unassembled WGS sequence"/>
</dbReference>
<dbReference type="AlphaFoldDB" id="A0A1I0B2W1"/>
<gene>
    <name evidence="1" type="ORF">SAMN04487998_0924</name>
</gene>
<organism evidence="1 2">
    <name type="scientific">Hymenobacter actinosclerus</name>
    <dbReference type="NCBI Taxonomy" id="82805"/>
    <lineage>
        <taxon>Bacteria</taxon>
        <taxon>Pseudomonadati</taxon>
        <taxon>Bacteroidota</taxon>
        <taxon>Cytophagia</taxon>
        <taxon>Cytophagales</taxon>
        <taxon>Hymenobacteraceae</taxon>
        <taxon>Hymenobacter</taxon>
    </lineage>
</organism>
<evidence type="ECO:0000313" key="2">
    <source>
        <dbReference type="Proteomes" id="UP000198697"/>
    </source>
</evidence>
<reference evidence="2" key="1">
    <citation type="submission" date="2016-10" db="EMBL/GenBank/DDBJ databases">
        <authorList>
            <person name="Varghese N."/>
            <person name="Submissions S."/>
        </authorList>
    </citation>
    <scope>NUCLEOTIDE SEQUENCE [LARGE SCALE GENOMIC DNA]</scope>
    <source>
        <strain evidence="2">DSM 15310</strain>
    </source>
</reference>
<dbReference type="STRING" id="82805.SAMN04487998_0924"/>
<dbReference type="RefSeq" id="WP_092768705.1">
    <property type="nucleotide sequence ID" value="NZ_FOHS01000001.1"/>
</dbReference>